<organism evidence="4">
    <name type="scientific">Albugo laibachii Nc14</name>
    <dbReference type="NCBI Taxonomy" id="890382"/>
    <lineage>
        <taxon>Eukaryota</taxon>
        <taxon>Sar</taxon>
        <taxon>Stramenopiles</taxon>
        <taxon>Oomycota</taxon>
        <taxon>Peronosporomycetes</taxon>
        <taxon>Albuginales</taxon>
        <taxon>Albuginaceae</taxon>
        <taxon>Albugo</taxon>
    </lineage>
</organism>
<proteinExistence type="predicted"/>
<dbReference type="PANTHER" id="PTHR47822:SF2">
    <property type="entry name" value="F-BOX AND WD-40 DOMAIN PROTEIN 7"/>
    <property type="match status" value="1"/>
</dbReference>
<dbReference type="PROSITE" id="PS00678">
    <property type="entry name" value="WD_REPEATS_1"/>
    <property type="match status" value="1"/>
</dbReference>
<name>F0WRI3_9STRA</name>
<dbReference type="AlphaFoldDB" id="F0WRI3"/>
<reference evidence="4" key="2">
    <citation type="submission" date="2011-02" db="EMBL/GenBank/DDBJ databases">
        <authorList>
            <person name="MacLean D."/>
        </authorList>
    </citation>
    <scope>NUCLEOTIDE SEQUENCE</scope>
</reference>
<dbReference type="PROSITE" id="PS50294">
    <property type="entry name" value="WD_REPEATS_REGION"/>
    <property type="match status" value="2"/>
</dbReference>
<dbReference type="SUPFAM" id="SSF50978">
    <property type="entry name" value="WD40 repeat-like"/>
    <property type="match status" value="1"/>
</dbReference>
<dbReference type="InterPro" id="IPR019775">
    <property type="entry name" value="WD40_repeat_CS"/>
</dbReference>
<feature type="repeat" description="WD" evidence="3">
    <location>
        <begin position="308"/>
        <end position="348"/>
    </location>
</feature>
<dbReference type="HOGENOM" id="CLU_047907_0_0_1"/>
<protein>
    <submittedName>
        <fullName evidence="4">Uncharacterized protein AlNc14C214G8984</fullName>
    </submittedName>
</protein>
<accession>F0WRI3</accession>
<dbReference type="Gene3D" id="2.130.10.10">
    <property type="entry name" value="YVTN repeat-like/Quinoprotein amine dehydrogenase"/>
    <property type="match status" value="2"/>
</dbReference>
<sequence>MEKTKRLSPNITIRYISIPSVYNTSQFISSDCPSQVFCTKFSPDNSFLAAGCGDGAIRVFHARNGSLAYTLMNPNPSGMPYTAIRFRPLRNATKNVLLAVNADGSIQHWHITSGKCLHTIYNEKNQLYALDYHSDGTQFAVAGRDYGVHVFDETTRTEFAMMKGGSGTKSAGHSNRVFSLKYHPKMEHILISGGWDDTIQIWDIRIGLSVRGIFGPHLAGDAVDINDQNEILTGSWRPENALELWDFSSGKRICGIPWHQSTSKGEACFLYAAQFSKSGADQLIAAGGSGSNETKLFYRDDTKILGTIAGQTHGVFSLDFSSTGEQIAVGGADAAIRIVDIIDSSKFH</sequence>
<gene>
    <name evidence="4" type="primary">AlNc14C214G8984</name>
    <name evidence="4" type="ORF">ALNC14_100900</name>
</gene>
<feature type="repeat" description="WD" evidence="3">
    <location>
        <begin position="170"/>
        <end position="205"/>
    </location>
</feature>
<dbReference type="PANTHER" id="PTHR47822">
    <property type="entry name" value="CARBOHYDRATE BINDING DOMAIN CONTAINING PROTEIN"/>
    <property type="match status" value="1"/>
</dbReference>
<evidence type="ECO:0000256" key="2">
    <source>
        <dbReference type="ARBA" id="ARBA00022737"/>
    </source>
</evidence>
<dbReference type="InterPro" id="IPR015943">
    <property type="entry name" value="WD40/YVTN_repeat-like_dom_sf"/>
</dbReference>
<reference evidence="4" key="1">
    <citation type="journal article" date="2011" name="PLoS Biol.">
        <title>Gene gain and loss during evolution of obligate parasitism in the white rust pathogen of Arabidopsis thaliana.</title>
        <authorList>
            <person name="Kemen E."/>
            <person name="Gardiner A."/>
            <person name="Schultz-Larsen T."/>
            <person name="Kemen A.C."/>
            <person name="Balmuth A.L."/>
            <person name="Robert-Seilaniantz A."/>
            <person name="Bailey K."/>
            <person name="Holub E."/>
            <person name="Studholme D.J."/>
            <person name="Maclean D."/>
            <person name="Jones J.D."/>
        </authorList>
    </citation>
    <scope>NUCLEOTIDE SEQUENCE</scope>
</reference>
<evidence type="ECO:0000256" key="3">
    <source>
        <dbReference type="PROSITE-ProRule" id="PRU00221"/>
    </source>
</evidence>
<dbReference type="InterPro" id="IPR036322">
    <property type="entry name" value="WD40_repeat_dom_sf"/>
</dbReference>
<dbReference type="PROSITE" id="PS50082">
    <property type="entry name" value="WD_REPEATS_2"/>
    <property type="match status" value="2"/>
</dbReference>
<dbReference type="InterPro" id="IPR001680">
    <property type="entry name" value="WD40_rpt"/>
</dbReference>
<evidence type="ECO:0000313" key="4">
    <source>
        <dbReference type="EMBL" id="CCA23946.1"/>
    </source>
</evidence>
<dbReference type="SMART" id="SM00320">
    <property type="entry name" value="WD40"/>
    <property type="match status" value="4"/>
</dbReference>
<evidence type="ECO:0000256" key="1">
    <source>
        <dbReference type="ARBA" id="ARBA00022574"/>
    </source>
</evidence>
<dbReference type="EMBL" id="FR824259">
    <property type="protein sequence ID" value="CCA23946.1"/>
    <property type="molecule type" value="Genomic_DNA"/>
</dbReference>
<dbReference type="Pfam" id="PF00400">
    <property type="entry name" value="WD40"/>
    <property type="match status" value="4"/>
</dbReference>
<keyword evidence="2" id="KW-0677">Repeat</keyword>
<keyword evidence="1 3" id="KW-0853">WD repeat</keyword>